<comment type="caution">
    <text evidence="8">The sequence shown here is derived from an EMBL/GenBank/DDBJ whole genome shotgun (WGS) entry which is preliminary data.</text>
</comment>
<keyword evidence="3" id="KW-0106">Calcium</keyword>
<dbReference type="Gene3D" id="2.70.98.10">
    <property type="match status" value="1"/>
</dbReference>
<dbReference type="InterPro" id="IPR013785">
    <property type="entry name" value="Aldolase_TIM"/>
</dbReference>
<evidence type="ECO:0000259" key="6">
    <source>
        <dbReference type="Pfam" id="PF14508"/>
    </source>
</evidence>
<feature type="domain" description="Glycosyl-hydrolase 97 C-terminal oligomerisation" evidence="7">
    <location>
        <begin position="550"/>
        <end position="646"/>
    </location>
</feature>
<feature type="domain" description="Glycosyl-hydrolase 97 catalytic" evidence="5">
    <location>
        <begin position="307"/>
        <end position="451"/>
    </location>
</feature>
<keyword evidence="9" id="KW-1185">Reference proteome</keyword>
<dbReference type="PANTHER" id="PTHR35803:SF2">
    <property type="entry name" value="RETAINING ALPHA-GALACTOSIDASE"/>
    <property type="match status" value="1"/>
</dbReference>
<feature type="signal peptide" evidence="4">
    <location>
        <begin position="1"/>
        <end position="23"/>
    </location>
</feature>
<dbReference type="RefSeq" id="WP_377578655.1">
    <property type="nucleotide sequence ID" value="NZ_JBHTKA010000002.1"/>
</dbReference>
<dbReference type="PANTHER" id="PTHR35803">
    <property type="entry name" value="GLUCAN 1,4-ALPHA-GLUCOSIDASE SUSB-RELATED"/>
    <property type="match status" value="1"/>
</dbReference>
<dbReference type="SUPFAM" id="SSF51445">
    <property type="entry name" value="(Trans)glycosidases"/>
    <property type="match status" value="1"/>
</dbReference>
<dbReference type="Gene3D" id="3.20.20.70">
    <property type="entry name" value="Aldolase class I"/>
    <property type="match status" value="1"/>
</dbReference>
<gene>
    <name evidence="8" type="ORF">ACFQ21_10380</name>
</gene>
<dbReference type="InterPro" id="IPR052720">
    <property type="entry name" value="Glycosyl_hydrolase_97"/>
</dbReference>
<evidence type="ECO:0000313" key="8">
    <source>
        <dbReference type="EMBL" id="MFD0999717.1"/>
    </source>
</evidence>
<feature type="chain" id="PRO_5046361313" evidence="4">
    <location>
        <begin position="24"/>
        <end position="735"/>
    </location>
</feature>
<reference evidence="9" key="1">
    <citation type="journal article" date="2019" name="Int. J. Syst. Evol. Microbiol.">
        <title>The Global Catalogue of Microorganisms (GCM) 10K type strain sequencing project: providing services to taxonomists for standard genome sequencing and annotation.</title>
        <authorList>
            <consortium name="The Broad Institute Genomics Platform"/>
            <consortium name="The Broad Institute Genome Sequencing Center for Infectious Disease"/>
            <person name="Wu L."/>
            <person name="Ma J."/>
        </authorList>
    </citation>
    <scope>NUCLEOTIDE SEQUENCE [LARGE SCALE GENOMIC DNA]</scope>
    <source>
        <strain evidence="9">CCUG 58938</strain>
    </source>
</reference>
<sequence>MNIQRCFRSLLILIGLYTGHASAQEYTVTSPNGLLKINVHVGTDVKYDVVLRSEQLVAPSLISLTLSNGISPGKNGTVQSTSTRSVNETITRPYGKSTTVTDHFNELTVNFTGQYALIFRAYDEGVAYRFVTSMSGDVNVLSEEASFNFTSVPSVVFPEADPQMRSWERAYSTYTSLAAIATSKFSVTPTLFSYEQTGIRLVIAEADLFDYPGMYLERNGQNGVKGKWAQYPKTVSDPDDVYAYHRVLTREDYLAKTKGTRTYPWRVVIVSQKDVDLLNNELIFKLATPSVISNTSWIKPGKSAWEWWHDAILETTLFPSGLNNLSLQLYKFYIDFAAENKLEYITMDAGWNMSYATQVCQYAASKNVKVIVWDFINLPVVNPARLAQFKTMGAAGVKIDLIERDDQVAINWFEQLAKACAEQELIVLFHGCGKPTGLQRTYPNILNMEAVRGAECAKWDDTPNADYHLQFPFIRMLAGPLDYTPGSMRNVHRSQFTPIPTGIPNTMGTRSHELAMYVIFDQPLGYLCDSPTEYRKYINVTKFLSAVPTTWDKTIPLEAMLGEYAVVARQRGDEWYVGAMTNHEGRNIEIDFAFLPDGVERMAEILRDNDQSDTNAKAYTQEVVTVNNQSKLNFRLSPEGGLVIRIRDLVTGTSEGEKPRNFKVSQNTQHTELTVESSESLNTIYIIDMSGRVQYQKEIVPSQRPVKIDIAGMASGLYVAYGTSASNFYHAKFIK</sequence>
<comment type="cofactor">
    <cofactor evidence="1">
        <name>Ca(2+)</name>
        <dbReference type="ChEBI" id="CHEBI:29108"/>
    </cofactor>
</comment>
<feature type="domain" description="Glycosyl-hydrolase 97 N-terminal" evidence="6">
    <location>
        <begin position="28"/>
        <end position="289"/>
    </location>
</feature>
<dbReference type="InterPro" id="IPR014718">
    <property type="entry name" value="GH-type_carb-bd"/>
</dbReference>
<organism evidence="8 9">
    <name type="scientific">Ohtaekwangia kribbensis</name>
    <dbReference type="NCBI Taxonomy" id="688913"/>
    <lineage>
        <taxon>Bacteria</taxon>
        <taxon>Pseudomonadati</taxon>
        <taxon>Bacteroidota</taxon>
        <taxon>Cytophagia</taxon>
        <taxon>Cytophagales</taxon>
        <taxon>Fulvivirgaceae</taxon>
        <taxon>Ohtaekwangia</taxon>
    </lineage>
</organism>
<evidence type="ECO:0000256" key="4">
    <source>
        <dbReference type="SAM" id="SignalP"/>
    </source>
</evidence>
<dbReference type="InterPro" id="IPR019563">
    <property type="entry name" value="GH97_catalytic"/>
</dbReference>
<dbReference type="InterPro" id="IPR029483">
    <property type="entry name" value="GH97_C"/>
</dbReference>
<proteinExistence type="predicted"/>
<name>A0ABW3K3Z5_9BACT</name>
<evidence type="ECO:0000313" key="9">
    <source>
        <dbReference type="Proteomes" id="UP001597112"/>
    </source>
</evidence>
<dbReference type="Pfam" id="PF14508">
    <property type="entry name" value="GH97_N"/>
    <property type="match status" value="1"/>
</dbReference>
<accession>A0ABW3K3Z5</accession>
<dbReference type="Pfam" id="PF14509">
    <property type="entry name" value="GH97_C"/>
    <property type="match status" value="1"/>
</dbReference>
<dbReference type="EMBL" id="JBHTKA010000002">
    <property type="protein sequence ID" value="MFD0999717.1"/>
    <property type="molecule type" value="Genomic_DNA"/>
</dbReference>
<comment type="subunit">
    <text evidence="2">Monomer.</text>
</comment>
<evidence type="ECO:0000256" key="2">
    <source>
        <dbReference type="ARBA" id="ARBA00011245"/>
    </source>
</evidence>
<keyword evidence="8" id="KW-0378">Hydrolase</keyword>
<evidence type="ECO:0000256" key="1">
    <source>
        <dbReference type="ARBA" id="ARBA00001913"/>
    </source>
</evidence>
<dbReference type="Pfam" id="PF10566">
    <property type="entry name" value="Glyco_hydro_97"/>
    <property type="match status" value="1"/>
</dbReference>
<dbReference type="InterPro" id="IPR029486">
    <property type="entry name" value="GH97_N"/>
</dbReference>
<dbReference type="InterPro" id="IPR017853">
    <property type="entry name" value="GH"/>
</dbReference>
<evidence type="ECO:0000259" key="7">
    <source>
        <dbReference type="Pfam" id="PF14509"/>
    </source>
</evidence>
<evidence type="ECO:0000259" key="5">
    <source>
        <dbReference type="Pfam" id="PF10566"/>
    </source>
</evidence>
<protein>
    <submittedName>
        <fullName evidence="8">Glycoside hydrolase family 97 catalytic domain-containing protein</fullName>
    </submittedName>
</protein>
<dbReference type="Proteomes" id="UP001597112">
    <property type="component" value="Unassembled WGS sequence"/>
</dbReference>
<keyword evidence="4" id="KW-0732">Signal</keyword>
<dbReference type="GO" id="GO:0016787">
    <property type="term" value="F:hydrolase activity"/>
    <property type="evidence" value="ECO:0007669"/>
    <property type="project" value="UniProtKB-KW"/>
</dbReference>
<evidence type="ECO:0000256" key="3">
    <source>
        <dbReference type="ARBA" id="ARBA00022837"/>
    </source>
</evidence>